<keyword evidence="5 7" id="KW-0472">Membrane</keyword>
<comment type="similarity">
    <text evidence="2 6">Belongs to the cytochrome c oxidase subunit 3 family.</text>
</comment>
<dbReference type="PANTHER" id="PTHR11403">
    <property type="entry name" value="CYTOCHROME C OXIDASE SUBUNIT III"/>
    <property type="match status" value="1"/>
</dbReference>
<feature type="transmembrane region" description="Helical" evidence="7">
    <location>
        <begin position="141"/>
        <end position="164"/>
    </location>
</feature>
<gene>
    <name evidence="9" type="ORF">COW36_19235</name>
</gene>
<feature type="transmembrane region" description="Helical" evidence="7">
    <location>
        <begin position="34"/>
        <end position="58"/>
    </location>
</feature>
<accession>A0A2M7G195</accession>
<evidence type="ECO:0000256" key="3">
    <source>
        <dbReference type="ARBA" id="ARBA00022692"/>
    </source>
</evidence>
<evidence type="ECO:0000256" key="2">
    <source>
        <dbReference type="ARBA" id="ARBA00010581"/>
    </source>
</evidence>
<comment type="subcellular location">
    <subcellularLocation>
        <location evidence="6">Cell membrane</location>
        <topology evidence="6">Multi-pass membrane protein</topology>
    </subcellularLocation>
    <subcellularLocation>
        <location evidence="1">Membrane</location>
        <topology evidence="1">Multi-pass membrane protein</topology>
    </subcellularLocation>
</comment>
<feature type="transmembrane region" description="Helical" evidence="7">
    <location>
        <begin position="70"/>
        <end position="91"/>
    </location>
</feature>
<dbReference type="InterPro" id="IPR000298">
    <property type="entry name" value="Cyt_c_oxidase-like_su3"/>
</dbReference>
<feature type="domain" description="Heme-copper oxidase subunit III family profile" evidence="8">
    <location>
        <begin position="35"/>
        <end position="204"/>
    </location>
</feature>
<protein>
    <recommendedName>
        <fullName evidence="8">Heme-copper oxidase subunit III family profile domain-containing protein</fullName>
    </recommendedName>
</protein>
<evidence type="ECO:0000256" key="4">
    <source>
        <dbReference type="ARBA" id="ARBA00022989"/>
    </source>
</evidence>
<dbReference type="AlphaFoldDB" id="A0A2M7G195"/>
<evidence type="ECO:0000259" key="8">
    <source>
        <dbReference type="PROSITE" id="PS50253"/>
    </source>
</evidence>
<dbReference type="Gene3D" id="1.20.120.80">
    <property type="entry name" value="Cytochrome c oxidase, subunit III, four-helix bundle"/>
    <property type="match status" value="1"/>
</dbReference>
<dbReference type="SUPFAM" id="SSF81452">
    <property type="entry name" value="Cytochrome c oxidase subunit III-like"/>
    <property type="match status" value="1"/>
</dbReference>
<feature type="transmembrane region" description="Helical" evidence="7">
    <location>
        <begin position="103"/>
        <end position="120"/>
    </location>
</feature>
<evidence type="ECO:0000256" key="1">
    <source>
        <dbReference type="ARBA" id="ARBA00004141"/>
    </source>
</evidence>
<dbReference type="GO" id="GO:0004129">
    <property type="term" value="F:cytochrome-c oxidase activity"/>
    <property type="evidence" value="ECO:0007669"/>
    <property type="project" value="InterPro"/>
</dbReference>
<name>A0A2M7G195_9BACT</name>
<organism evidence="9 10">
    <name type="scientific">bacterium (Candidatus Blackallbacteria) CG17_big_fil_post_rev_8_21_14_2_50_48_46</name>
    <dbReference type="NCBI Taxonomy" id="2014261"/>
    <lineage>
        <taxon>Bacteria</taxon>
        <taxon>Candidatus Blackallbacteria</taxon>
    </lineage>
</organism>
<reference evidence="9 10" key="1">
    <citation type="submission" date="2017-09" db="EMBL/GenBank/DDBJ databases">
        <title>Depth-based differentiation of microbial function through sediment-hosted aquifers and enrichment of novel symbionts in the deep terrestrial subsurface.</title>
        <authorList>
            <person name="Probst A.J."/>
            <person name="Ladd B."/>
            <person name="Jarett J.K."/>
            <person name="Geller-Mcgrath D.E."/>
            <person name="Sieber C.M."/>
            <person name="Emerson J.B."/>
            <person name="Anantharaman K."/>
            <person name="Thomas B.C."/>
            <person name="Malmstrom R."/>
            <person name="Stieglmeier M."/>
            <person name="Klingl A."/>
            <person name="Woyke T."/>
            <person name="Ryan C.M."/>
            <person name="Banfield J.F."/>
        </authorList>
    </citation>
    <scope>NUCLEOTIDE SEQUENCE [LARGE SCALE GENOMIC DNA]</scope>
    <source>
        <strain evidence="9">CG17_big_fil_post_rev_8_21_14_2_50_48_46</strain>
    </source>
</reference>
<evidence type="ECO:0000256" key="6">
    <source>
        <dbReference type="RuleBase" id="RU003376"/>
    </source>
</evidence>
<evidence type="ECO:0000256" key="7">
    <source>
        <dbReference type="SAM" id="Phobius"/>
    </source>
</evidence>
<dbReference type="EMBL" id="PFFQ01000054">
    <property type="protein sequence ID" value="PIW15058.1"/>
    <property type="molecule type" value="Genomic_DNA"/>
</dbReference>
<dbReference type="GO" id="GO:0019646">
    <property type="term" value="P:aerobic electron transport chain"/>
    <property type="evidence" value="ECO:0007669"/>
    <property type="project" value="InterPro"/>
</dbReference>
<dbReference type="Pfam" id="PF00510">
    <property type="entry name" value="COX3"/>
    <property type="match status" value="1"/>
</dbReference>
<comment type="caution">
    <text evidence="9">The sequence shown here is derived from an EMBL/GenBank/DDBJ whole genome shotgun (WGS) entry which is preliminary data.</text>
</comment>
<keyword evidence="4 7" id="KW-1133">Transmembrane helix</keyword>
<feature type="transmembrane region" description="Helical" evidence="7">
    <location>
        <begin position="184"/>
        <end position="202"/>
    </location>
</feature>
<dbReference type="InterPro" id="IPR013833">
    <property type="entry name" value="Cyt_c_oxidase_su3_a-hlx"/>
</dbReference>
<dbReference type="InterPro" id="IPR035973">
    <property type="entry name" value="Cyt_c_oxidase_su3-like_sf"/>
</dbReference>
<dbReference type="Proteomes" id="UP000231019">
    <property type="component" value="Unassembled WGS sequence"/>
</dbReference>
<dbReference type="InterPro" id="IPR024791">
    <property type="entry name" value="Cyt_c/ubiquinol_Oxase_su3"/>
</dbReference>
<evidence type="ECO:0000313" key="10">
    <source>
        <dbReference type="Proteomes" id="UP000231019"/>
    </source>
</evidence>
<proteinExistence type="inferred from homology"/>
<dbReference type="PROSITE" id="PS50253">
    <property type="entry name" value="COX3"/>
    <property type="match status" value="1"/>
</dbReference>
<dbReference type="GO" id="GO:0005886">
    <property type="term" value="C:plasma membrane"/>
    <property type="evidence" value="ECO:0007669"/>
    <property type="project" value="UniProtKB-SubCell"/>
</dbReference>
<sequence length="204" mass="23810">MLNELDQKKLFHPTNSENQRQLYPFLENLPGGGLIWIVFWLEILTFALFFLVFAWIGRTDRTVFIEGQKLLHPLLATLNTVVLLTGSWWVARAVFLARSPEKISAWLYATGLSGFLFILIKSWEYTQIFKQGISLSSSIFWFFYLFLTLLHLAHVALGGVIFIWLGWKSSSERLQTETLEAAAIYWHMVDIIWLILFPLIYFTR</sequence>
<dbReference type="PANTHER" id="PTHR11403:SF6">
    <property type="entry name" value="NITRIC OXIDE REDUCTASE SUBUNIT E"/>
    <property type="match status" value="1"/>
</dbReference>
<evidence type="ECO:0000313" key="9">
    <source>
        <dbReference type="EMBL" id="PIW15058.1"/>
    </source>
</evidence>
<evidence type="ECO:0000256" key="5">
    <source>
        <dbReference type="ARBA" id="ARBA00023136"/>
    </source>
</evidence>
<keyword evidence="3 6" id="KW-0812">Transmembrane</keyword>